<keyword evidence="1" id="KW-1133">Transmembrane helix</keyword>
<organism evidence="3">
    <name type="scientific">uncultured Solirubrobacteraceae bacterium</name>
    <dbReference type="NCBI Taxonomy" id="1162706"/>
    <lineage>
        <taxon>Bacteria</taxon>
        <taxon>Bacillati</taxon>
        <taxon>Actinomycetota</taxon>
        <taxon>Thermoleophilia</taxon>
        <taxon>Solirubrobacterales</taxon>
        <taxon>Solirubrobacteraceae</taxon>
        <taxon>environmental samples</taxon>
    </lineage>
</organism>
<evidence type="ECO:0000256" key="1">
    <source>
        <dbReference type="SAM" id="Phobius"/>
    </source>
</evidence>
<dbReference type="InterPro" id="IPR025565">
    <property type="entry name" value="DUF4328"/>
</dbReference>
<dbReference type="Pfam" id="PF14219">
    <property type="entry name" value="DUF4328"/>
    <property type="match status" value="1"/>
</dbReference>
<gene>
    <name evidence="3" type="ORF">AVDCRST_MAG30-580</name>
</gene>
<evidence type="ECO:0000313" key="3">
    <source>
        <dbReference type="EMBL" id="CAA9477606.1"/>
    </source>
</evidence>
<feature type="transmembrane region" description="Helical" evidence="1">
    <location>
        <begin position="148"/>
        <end position="167"/>
    </location>
</feature>
<keyword evidence="1" id="KW-0472">Membrane</keyword>
<protein>
    <recommendedName>
        <fullName evidence="2">DUF4328 domain-containing protein</fullName>
    </recommendedName>
</protein>
<name>A0A6J4RWJ8_9ACTN</name>
<feature type="transmembrane region" description="Helical" evidence="1">
    <location>
        <begin position="62"/>
        <end position="84"/>
    </location>
</feature>
<evidence type="ECO:0000259" key="2">
    <source>
        <dbReference type="Pfam" id="PF14219"/>
    </source>
</evidence>
<dbReference type="AlphaFoldDB" id="A0A6J4RWJ8"/>
<reference evidence="3" key="1">
    <citation type="submission" date="2020-02" db="EMBL/GenBank/DDBJ databases">
        <authorList>
            <person name="Meier V. D."/>
        </authorList>
    </citation>
    <scope>NUCLEOTIDE SEQUENCE</scope>
    <source>
        <strain evidence="3">AVDCRST_MAG30</strain>
    </source>
</reference>
<accession>A0A6J4RWJ8</accession>
<sequence>MPGPPAQPLRTLGRLVVLLLTITILADAADVLVTLDERALLDRLIAGVDVPGPELERSDDRLAITALVQLASLILTTIVFVIWFRRAYANAPRLAAMEKRYGDGWAIGAWFVPFLNLVRPKKIANDIWRAGDPAPPAGVPFVEWPVSWLLHLWWALWLITNFVSNLASRALDAETLRDQRSLASATLAADLVDVIAAAAAIAVVVQTTRRYERRREALGA</sequence>
<feature type="transmembrane region" description="Helical" evidence="1">
    <location>
        <begin position="187"/>
        <end position="205"/>
    </location>
</feature>
<dbReference type="EMBL" id="CADCVS010000095">
    <property type="protein sequence ID" value="CAA9477606.1"/>
    <property type="molecule type" value="Genomic_DNA"/>
</dbReference>
<keyword evidence="1" id="KW-0812">Transmembrane</keyword>
<proteinExistence type="predicted"/>
<feature type="domain" description="DUF4328" evidence="2">
    <location>
        <begin position="54"/>
        <end position="208"/>
    </location>
</feature>